<organism evidence="2">
    <name type="scientific">Rhizophora mucronata</name>
    <name type="common">Asiatic mangrove</name>
    <dbReference type="NCBI Taxonomy" id="61149"/>
    <lineage>
        <taxon>Eukaryota</taxon>
        <taxon>Viridiplantae</taxon>
        <taxon>Streptophyta</taxon>
        <taxon>Embryophyta</taxon>
        <taxon>Tracheophyta</taxon>
        <taxon>Spermatophyta</taxon>
        <taxon>Magnoliopsida</taxon>
        <taxon>eudicotyledons</taxon>
        <taxon>Gunneridae</taxon>
        <taxon>Pentapetalae</taxon>
        <taxon>rosids</taxon>
        <taxon>fabids</taxon>
        <taxon>Malpighiales</taxon>
        <taxon>Rhizophoraceae</taxon>
        <taxon>Rhizophora</taxon>
    </lineage>
</organism>
<keyword evidence="1" id="KW-0472">Membrane</keyword>
<keyword evidence="1" id="KW-0812">Transmembrane</keyword>
<evidence type="ECO:0000256" key="1">
    <source>
        <dbReference type="SAM" id="Phobius"/>
    </source>
</evidence>
<proteinExistence type="predicted"/>
<feature type="transmembrane region" description="Helical" evidence="1">
    <location>
        <begin position="45"/>
        <end position="64"/>
    </location>
</feature>
<protein>
    <submittedName>
        <fullName evidence="2">Uncharacterized protein</fullName>
    </submittedName>
</protein>
<keyword evidence="1" id="KW-1133">Transmembrane helix</keyword>
<accession>A0A2P2QR74</accession>
<dbReference type="AlphaFoldDB" id="A0A2P2QR74"/>
<dbReference type="EMBL" id="GGEC01089062">
    <property type="protein sequence ID" value="MBX69546.1"/>
    <property type="molecule type" value="Transcribed_RNA"/>
</dbReference>
<sequence>MQWGKGCYSSFLYLGAYVQWETISLMNNCFSKFNVHVSVITKSKYFPKLLVFLLIYAILLHFSLTG</sequence>
<name>A0A2P2QR74_RHIMU</name>
<reference evidence="2" key="1">
    <citation type="submission" date="2018-02" db="EMBL/GenBank/DDBJ databases">
        <title>Rhizophora mucronata_Transcriptome.</title>
        <authorList>
            <person name="Meera S.P."/>
            <person name="Sreeshan A."/>
            <person name="Augustine A."/>
        </authorList>
    </citation>
    <scope>NUCLEOTIDE SEQUENCE</scope>
    <source>
        <tissue evidence="2">Leaf</tissue>
    </source>
</reference>
<evidence type="ECO:0000313" key="2">
    <source>
        <dbReference type="EMBL" id="MBX69546.1"/>
    </source>
</evidence>